<dbReference type="EMBL" id="CP048630">
    <property type="protein sequence ID" value="QIB33045.1"/>
    <property type="molecule type" value="Genomic_DNA"/>
</dbReference>
<sequence length="142" mass="14403">MRSDGLSLRLLRLIFAVVALGVPLAGPSGTAMAMAPQVIMAPEAMTALQAMPCHEAGAPGGPALANDHGAAGRVDLVQRRGAVAGAAARLYPCCVIGWLVLAPFADTGLSHPMPDTLAFAPALSLAPAGWTHAIPEPPPRTV</sequence>
<gene>
    <name evidence="1" type="ORF">G3A50_04435</name>
</gene>
<dbReference type="Proteomes" id="UP000464751">
    <property type="component" value="Chromosome"/>
</dbReference>
<protein>
    <recommendedName>
        <fullName evidence="3">DUF2946 domain-containing protein</fullName>
    </recommendedName>
</protein>
<organism evidence="1 2">
    <name type="scientific">Ancylobacter pratisalsi</name>
    <dbReference type="NCBI Taxonomy" id="1745854"/>
    <lineage>
        <taxon>Bacteria</taxon>
        <taxon>Pseudomonadati</taxon>
        <taxon>Pseudomonadota</taxon>
        <taxon>Alphaproteobacteria</taxon>
        <taxon>Hyphomicrobiales</taxon>
        <taxon>Xanthobacteraceae</taxon>
        <taxon>Ancylobacter</taxon>
    </lineage>
</organism>
<dbReference type="AlphaFoldDB" id="A0A6P1YIS8"/>
<name>A0A6P1YIS8_9HYPH</name>
<accession>A0A6P1YIS8</accession>
<proteinExistence type="predicted"/>
<dbReference type="KEGG" id="apra:G3A50_04435"/>
<evidence type="ECO:0000313" key="1">
    <source>
        <dbReference type="EMBL" id="QIB33045.1"/>
    </source>
</evidence>
<evidence type="ECO:0008006" key="3">
    <source>
        <dbReference type="Google" id="ProtNLM"/>
    </source>
</evidence>
<reference evidence="1 2" key="1">
    <citation type="submission" date="2020-02" db="EMBL/GenBank/DDBJ databases">
        <authorList>
            <person name="Li G."/>
        </authorList>
    </citation>
    <scope>NUCLEOTIDE SEQUENCE [LARGE SCALE GENOMIC DNA]</scope>
    <source>
        <strain evidence="1 2">DSM 102029</strain>
    </source>
</reference>
<dbReference type="RefSeq" id="WP_163074132.1">
    <property type="nucleotide sequence ID" value="NZ_CP048630.1"/>
</dbReference>
<keyword evidence="2" id="KW-1185">Reference proteome</keyword>
<evidence type="ECO:0000313" key="2">
    <source>
        <dbReference type="Proteomes" id="UP000464751"/>
    </source>
</evidence>